<dbReference type="EMBL" id="MN739481">
    <property type="protein sequence ID" value="QHT07289.1"/>
    <property type="molecule type" value="Genomic_DNA"/>
</dbReference>
<evidence type="ECO:0000256" key="1">
    <source>
        <dbReference type="SAM" id="MobiDB-lite"/>
    </source>
</evidence>
<name>A0A6C0CUB9_9ZZZZ</name>
<evidence type="ECO:0000313" key="2">
    <source>
        <dbReference type="EMBL" id="QHT07289.1"/>
    </source>
</evidence>
<reference evidence="2" key="1">
    <citation type="journal article" date="2020" name="Nature">
        <title>Giant virus diversity and host interactions through global metagenomics.</title>
        <authorList>
            <person name="Schulz F."/>
            <person name="Roux S."/>
            <person name="Paez-Espino D."/>
            <person name="Jungbluth S."/>
            <person name="Walsh D.A."/>
            <person name="Denef V.J."/>
            <person name="McMahon K.D."/>
            <person name="Konstantinidis K.T."/>
            <person name="Eloe-Fadrosh E.A."/>
            <person name="Kyrpides N.C."/>
            <person name="Woyke T."/>
        </authorList>
    </citation>
    <scope>NUCLEOTIDE SEQUENCE</scope>
    <source>
        <strain evidence="2">GVMAG-M-3300021963-12</strain>
    </source>
</reference>
<feature type="compositionally biased region" description="Basic and acidic residues" evidence="1">
    <location>
        <begin position="72"/>
        <end position="82"/>
    </location>
</feature>
<sequence>MASAIQQLEAFRENINKQLDKIIASFPAEGKEVAVENPDVKLTPLQKLTKQLEEQQSKLTKLNEKIAGGKSKIPDKDEENKTKLEEKISELQTKISESIAKDTPPKPEKKAKVEVKKNIPRITPAMTTKLKEAFETVQAPWDDKHKKEFVDSVNSLSEEDFAEYGLEGHMSKFANTRAPAASGGGGGGGGGPSIKSLTVTELHKLNKNLKQVSTGVYQHKTSAEMFTGPPEDAEFEDAEVDGVSYVVGQTTQRVYITTDGPDEFVGYWGVGKFYEASL</sequence>
<protein>
    <submittedName>
        <fullName evidence="2">Uncharacterized protein</fullName>
    </submittedName>
</protein>
<dbReference type="AlphaFoldDB" id="A0A6C0CUB9"/>
<proteinExistence type="predicted"/>
<feature type="region of interest" description="Disordered" evidence="1">
    <location>
        <begin position="62"/>
        <end position="82"/>
    </location>
</feature>
<accession>A0A6C0CUB9</accession>
<organism evidence="2">
    <name type="scientific">viral metagenome</name>
    <dbReference type="NCBI Taxonomy" id="1070528"/>
    <lineage>
        <taxon>unclassified sequences</taxon>
        <taxon>metagenomes</taxon>
        <taxon>organismal metagenomes</taxon>
    </lineage>
</organism>